<evidence type="ECO:0000256" key="2">
    <source>
        <dbReference type="SAM" id="Phobius"/>
    </source>
</evidence>
<evidence type="ECO:0000313" key="3">
    <source>
        <dbReference type="EMBL" id="GFO45627.1"/>
    </source>
</evidence>
<sequence>MHYHRILHRVCTANSLSSRHTLHNWLRAFIVQSFSTFQKEERSQKAQENFKSALSKIRVHQNAVTPALAIAKDIQEEGRAQNKMSGEKEGDATRAQSSSSLFTSVMANHEAKISKYKLIEKHINIIAVAVFGFIWLGITLGFFIAILT</sequence>
<protein>
    <submittedName>
        <fullName evidence="3">Uncharacterized protein</fullName>
    </submittedName>
</protein>
<feature type="compositionally biased region" description="Basic and acidic residues" evidence="1">
    <location>
        <begin position="78"/>
        <end position="92"/>
    </location>
</feature>
<proteinExistence type="predicted"/>
<keyword evidence="2" id="KW-0472">Membrane</keyword>
<evidence type="ECO:0000313" key="4">
    <source>
        <dbReference type="Proteomes" id="UP000735302"/>
    </source>
</evidence>
<evidence type="ECO:0000256" key="1">
    <source>
        <dbReference type="SAM" id="MobiDB-lite"/>
    </source>
</evidence>
<comment type="caution">
    <text evidence="3">The sequence shown here is derived from an EMBL/GenBank/DDBJ whole genome shotgun (WGS) entry which is preliminary data.</text>
</comment>
<feature type="transmembrane region" description="Helical" evidence="2">
    <location>
        <begin position="123"/>
        <end position="147"/>
    </location>
</feature>
<dbReference type="AlphaFoldDB" id="A0AAV4DMX1"/>
<reference evidence="3 4" key="1">
    <citation type="journal article" date="2021" name="Elife">
        <title>Chloroplast acquisition without the gene transfer in kleptoplastic sea slugs, Plakobranchus ocellatus.</title>
        <authorList>
            <person name="Maeda T."/>
            <person name="Takahashi S."/>
            <person name="Yoshida T."/>
            <person name="Shimamura S."/>
            <person name="Takaki Y."/>
            <person name="Nagai Y."/>
            <person name="Toyoda A."/>
            <person name="Suzuki Y."/>
            <person name="Arimoto A."/>
            <person name="Ishii H."/>
            <person name="Satoh N."/>
            <person name="Nishiyama T."/>
            <person name="Hasebe M."/>
            <person name="Maruyama T."/>
            <person name="Minagawa J."/>
            <person name="Obokata J."/>
            <person name="Shigenobu S."/>
        </authorList>
    </citation>
    <scope>NUCLEOTIDE SEQUENCE [LARGE SCALE GENOMIC DNA]</scope>
</reference>
<dbReference type="Proteomes" id="UP000735302">
    <property type="component" value="Unassembled WGS sequence"/>
</dbReference>
<name>A0AAV4DMX1_9GAST</name>
<feature type="region of interest" description="Disordered" evidence="1">
    <location>
        <begin position="78"/>
        <end position="97"/>
    </location>
</feature>
<keyword evidence="4" id="KW-1185">Reference proteome</keyword>
<accession>A0AAV4DMX1</accession>
<keyword evidence="2" id="KW-1133">Transmembrane helix</keyword>
<organism evidence="3 4">
    <name type="scientific">Plakobranchus ocellatus</name>
    <dbReference type="NCBI Taxonomy" id="259542"/>
    <lineage>
        <taxon>Eukaryota</taxon>
        <taxon>Metazoa</taxon>
        <taxon>Spiralia</taxon>
        <taxon>Lophotrochozoa</taxon>
        <taxon>Mollusca</taxon>
        <taxon>Gastropoda</taxon>
        <taxon>Heterobranchia</taxon>
        <taxon>Euthyneura</taxon>
        <taxon>Panpulmonata</taxon>
        <taxon>Sacoglossa</taxon>
        <taxon>Placobranchoidea</taxon>
        <taxon>Plakobranchidae</taxon>
        <taxon>Plakobranchus</taxon>
    </lineage>
</organism>
<keyword evidence="2" id="KW-0812">Transmembrane</keyword>
<gene>
    <name evidence="3" type="ORF">PoB_007213200</name>
</gene>
<dbReference type="EMBL" id="BLXT01008064">
    <property type="protein sequence ID" value="GFO45627.1"/>
    <property type="molecule type" value="Genomic_DNA"/>
</dbReference>